<dbReference type="PANTHER" id="PTHR47706:SF4">
    <property type="entry name" value="NMRA-LIKE DOMAIN-CONTAINING PROTEIN"/>
    <property type="match status" value="1"/>
</dbReference>
<dbReference type="InterPro" id="IPR036291">
    <property type="entry name" value="NAD(P)-bd_dom_sf"/>
</dbReference>
<proteinExistence type="inferred from homology"/>
<keyword evidence="3" id="KW-0560">Oxidoreductase</keyword>
<keyword evidence="7" id="KW-1185">Reference proteome</keyword>
<evidence type="ECO:0000313" key="6">
    <source>
        <dbReference type="EMBL" id="KAK5164560.1"/>
    </source>
</evidence>
<dbReference type="InterPro" id="IPR051609">
    <property type="entry name" value="NmrA/Isoflavone_reductase-like"/>
</dbReference>
<organism evidence="6 7">
    <name type="scientific">Saxophila tyrrhenica</name>
    <dbReference type="NCBI Taxonomy" id="1690608"/>
    <lineage>
        <taxon>Eukaryota</taxon>
        <taxon>Fungi</taxon>
        <taxon>Dikarya</taxon>
        <taxon>Ascomycota</taxon>
        <taxon>Pezizomycotina</taxon>
        <taxon>Dothideomycetes</taxon>
        <taxon>Dothideomycetidae</taxon>
        <taxon>Mycosphaerellales</taxon>
        <taxon>Extremaceae</taxon>
        <taxon>Saxophila</taxon>
    </lineage>
</organism>
<dbReference type="CDD" id="cd05259">
    <property type="entry name" value="PCBER_SDR_a"/>
    <property type="match status" value="1"/>
</dbReference>
<dbReference type="EMBL" id="JAVRRT010000019">
    <property type="protein sequence ID" value="KAK5164560.1"/>
    <property type="molecule type" value="Genomic_DNA"/>
</dbReference>
<dbReference type="InterPro" id="IPR008030">
    <property type="entry name" value="NmrA-like"/>
</dbReference>
<comment type="caution">
    <text evidence="6">The sequence shown here is derived from an EMBL/GenBank/DDBJ whole genome shotgun (WGS) entry which is preliminary data.</text>
</comment>
<dbReference type="AlphaFoldDB" id="A0AAV9NXQ8"/>
<feature type="domain" description="NmrA-like" evidence="5">
    <location>
        <begin position="80"/>
        <end position="292"/>
    </location>
</feature>
<feature type="region of interest" description="Disordered" evidence="4">
    <location>
        <begin position="1"/>
        <end position="36"/>
    </location>
</feature>
<name>A0AAV9NXQ8_9PEZI</name>
<comment type="similarity">
    <text evidence="1">Belongs to the NmrA-type oxidoreductase family. Isoflavone reductase subfamily.</text>
</comment>
<evidence type="ECO:0000256" key="3">
    <source>
        <dbReference type="ARBA" id="ARBA00023002"/>
    </source>
</evidence>
<evidence type="ECO:0000313" key="7">
    <source>
        <dbReference type="Proteomes" id="UP001337655"/>
    </source>
</evidence>
<sequence>MKSFGVNYEPHGDTARSPQVSQQADISHPRSDSKVNNMPTVALAGATTGFGLTLLHTFHHLNSLSPHPHTLILLTRTPQPSLSRLGIAVRPVSYTNHAELVTALEGVHTVLALIGGSLEAIENAQLALIDAATEAGVKRFAPSEYAGRDNVSVDLFAGKEVVWKAVRKSGMEYTRFSCGIFMSVLATGTPKPLTEIGKREGCETGEEEALAGLRPWNFVVNMKAGTADLPGDGTPELVFTDMRDVAHFVYRALDLETWPVELGMRGDVKSFKDVVGICEKLQGRKWLTKNNEIEEMEKASKEAGKEFYNQVRVGIARGWAMVGDELNQAFPDLKPISCEEFVEKWWGGVELGGPSWEEDAAFM</sequence>
<dbReference type="InterPro" id="IPR045312">
    <property type="entry name" value="PCBER-like"/>
</dbReference>
<dbReference type="Proteomes" id="UP001337655">
    <property type="component" value="Unassembled WGS sequence"/>
</dbReference>
<evidence type="ECO:0000256" key="1">
    <source>
        <dbReference type="ARBA" id="ARBA00005725"/>
    </source>
</evidence>
<dbReference type="RefSeq" id="XP_064654808.1">
    <property type="nucleotide sequence ID" value="XM_064806992.1"/>
</dbReference>
<reference evidence="6 7" key="1">
    <citation type="submission" date="2023-08" db="EMBL/GenBank/DDBJ databases">
        <title>Black Yeasts Isolated from many extreme environments.</title>
        <authorList>
            <person name="Coleine C."/>
            <person name="Stajich J.E."/>
            <person name="Selbmann L."/>
        </authorList>
    </citation>
    <scope>NUCLEOTIDE SEQUENCE [LARGE SCALE GENOMIC DNA]</scope>
    <source>
        <strain evidence="6 7">CCFEE 5935</strain>
    </source>
</reference>
<dbReference type="Gene3D" id="3.40.50.720">
    <property type="entry name" value="NAD(P)-binding Rossmann-like Domain"/>
    <property type="match status" value="1"/>
</dbReference>
<dbReference type="PANTHER" id="PTHR47706">
    <property type="entry name" value="NMRA-LIKE FAMILY PROTEIN"/>
    <property type="match status" value="1"/>
</dbReference>
<evidence type="ECO:0000256" key="2">
    <source>
        <dbReference type="ARBA" id="ARBA00022857"/>
    </source>
</evidence>
<dbReference type="GO" id="GO:0016491">
    <property type="term" value="F:oxidoreductase activity"/>
    <property type="evidence" value="ECO:0007669"/>
    <property type="project" value="UniProtKB-KW"/>
</dbReference>
<protein>
    <recommendedName>
        <fullName evidence="5">NmrA-like domain-containing protein</fullName>
    </recommendedName>
</protein>
<accession>A0AAV9NXQ8</accession>
<dbReference type="SUPFAM" id="SSF51735">
    <property type="entry name" value="NAD(P)-binding Rossmann-fold domains"/>
    <property type="match status" value="1"/>
</dbReference>
<evidence type="ECO:0000259" key="5">
    <source>
        <dbReference type="Pfam" id="PF05368"/>
    </source>
</evidence>
<dbReference type="Pfam" id="PF05368">
    <property type="entry name" value="NmrA"/>
    <property type="match status" value="1"/>
</dbReference>
<dbReference type="Gene3D" id="3.90.25.10">
    <property type="entry name" value="UDP-galactose 4-epimerase, domain 1"/>
    <property type="match status" value="1"/>
</dbReference>
<feature type="compositionally biased region" description="Polar residues" evidence="4">
    <location>
        <begin position="16"/>
        <end position="25"/>
    </location>
</feature>
<gene>
    <name evidence="6" type="ORF">LTR77_009766</name>
</gene>
<evidence type="ECO:0000256" key="4">
    <source>
        <dbReference type="SAM" id="MobiDB-lite"/>
    </source>
</evidence>
<keyword evidence="2" id="KW-0521">NADP</keyword>
<dbReference type="GeneID" id="89931096"/>